<evidence type="ECO:0000313" key="1">
    <source>
        <dbReference type="EMBL" id="KAJ8719569.1"/>
    </source>
</evidence>
<proteinExistence type="predicted"/>
<organism evidence="1 2">
    <name type="scientific">Mythimna loreyi</name>
    <dbReference type="NCBI Taxonomy" id="667449"/>
    <lineage>
        <taxon>Eukaryota</taxon>
        <taxon>Metazoa</taxon>
        <taxon>Ecdysozoa</taxon>
        <taxon>Arthropoda</taxon>
        <taxon>Hexapoda</taxon>
        <taxon>Insecta</taxon>
        <taxon>Pterygota</taxon>
        <taxon>Neoptera</taxon>
        <taxon>Endopterygota</taxon>
        <taxon>Lepidoptera</taxon>
        <taxon>Glossata</taxon>
        <taxon>Ditrysia</taxon>
        <taxon>Noctuoidea</taxon>
        <taxon>Noctuidae</taxon>
        <taxon>Noctuinae</taxon>
        <taxon>Hadenini</taxon>
        <taxon>Mythimna</taxon>
    </lineage>
</organism>
<comment type="caution">
    <text evidence="1">The sequence shown here is derived from an EMBL/GenBank/DDBJ whole genome shotgun (WGS) entry which is preliminary data.</text>
</comment>
<sequence length="85" mass="9726">MIFRFLLSLYLIEFYGAQARTDQEIKAWFFQEGVECNNEHPVTPEEILMLKQNKIPGTENAKCFVACIFKKTGPPGTTAIKENNI</sequence>
<gene>
    <name evidence="1" type="ORF">PYW08_011744</name>
</gene>
<keyword evidence="2" id="KW-1185">Reference proteome</keyword>
<evidence type="ECO:0000313" key="2">
    <source>
        <dbReference type="Proteomes" id="UP001231649"/>
    </source>
</evidence>
<reference evidence="1" key="1">
    <citation type="submission" date="2023-03" db="EMBL/GenBank/DDBJ databases">
        <title>Chromosome-level genomes of two armyworms, Mythimna separata and Mythimna loreyi, provide insights into the biosynthesis and reception of sex pheromones.</title>
        <authorList>
            <person name="Zhao H."/>
        </authorList>
    </citation>
    <scope>NUCLEOTIDE SEQUENCE</scope>
    <source>
        <strain evidence="1">BeijingLab</strain>
    </source>
</reference>
<dbReference type="Proteomes" id="UP001231649">
    <property type="component" value="Chromosome 3"/>
</dbReference>
<name>A0ACC2QKB2_9NEOP</name>
<accession>A0ACC2QKB2</accession>
<protein>
    <submittedName>
        <fullName evidence="1">Uncharacterized protein</fullName>
    </submittedName>
</protein>
<dbReference type="EMBL" id="CM056779">
    <property type="protein sequence ID" value="KAJ8719569.1"/>
    <property type="molecule type" value="Genomic_DNA"/>
</dbReference>